<dbReference type="PANTHER" id="PTHR10366:SF564">
    <property type="entry name" value="STEROL-4-ALPHA-CARBOXYLATE 3-DEHYDROGENASE, DECARBOXYLATING"/>
    <property type="match status" value="1"/>
</dbReference>
<protein>
    <submittedName>
        <fullName evidence="4">Putative oxidoreductase</fullName>
    </submittedName>
</protein>
<dbReference type="PANTHER" id="PTHR10366">
    <property type="entry name" value="NAD DEPENDENT EPIMERASE/DEHYDRATASE"/>
    <property type="match status" value="1"/>
</dbReference>
<comment type="similarity">
    <text evidence="2">Belongs to the NAD(P)-dependent epimerase/dehydratase family. Dihydroflavonol-4-reductase subfamily.</text>
</comment>
<dbReference type="CDD" id="cd05227">
    <property type="entry name" value="AR_SDR_e"/>
    <property type="match status" value="1"/>
</dbReference>
<name>A0A1C1C8S4_9EURO</name>
<accession>A0A1C1C8S4</accession>
<dbReference type="GO" id="GO:0016616">
    <property type="term" value="F:oxidoreductase activity, acting on the CH-OH group of donors, NAD or NADP as acceptor"/>
    <property type="evidence" value="ECO:0007669"/>
    <property type="project" value="TreeGrafter"/>
</dbReference>
<dbReference type="InterPro" id="IPR050425">
    <property type="entry name" value="NAD(P)_dehydrat-like"/>
</dbReference>
<dbReference type="AlphaFoldDB" id="A0A1C1C8S4"/>
<evidence type="ECO:0000256" key="1">
    <source>
        <dbReference type="ARBA" id="ARBA00023002"/>
    </source>
</evidence>
<dbReference type="Proteomes" id="UP000094526">
    <property type="component" value="Unassembled WGS sequence"/>
</dbReference>
<evidence type="ECO:0000313" key="5">
    <source>
        <dbReference type="Proteomes" id="UP000094526"/>
    </source>
</evidence>
<evidence type="ECO:0000259" key="3">
    <source>
        <dbReference type="Pfam" id="PF01370"/>
    </source>
</evidence>
<organism evidence="4 5">
    <name type="scientific">Cladophialophora carrionii</name>
    <dbReference type="NCBI Taxonomy" id="86049"/>
    <lineage>
        <taxon>Eukaryota</taxon>
        <taxon>Fungi</taxon>
        <taxon>Dikarya</taxon>
        <taxon>Ascomycota</taxon>
        <taxon>Pezizomycotina</taxon>
        <taxon>Eurotiomycetes</taxon>
        <taxon>Chaetothyriomycetidae</taxon>
        <taxon>Chaetothyriales</taxon>
        <taxon>Herpotrichiellaceae</taxon>
        <taxon>Cladophialophora</taxon>
    </lineage>
</organism>
<dbReference type="InterPro" id="IPR001509">
    <property type="entry name" value="Epimerase_deHydtase"/>
</dbReference>
<evidence type="ECO:0000256" key="2">
    <source>
        <dbReference type="ARBA" id="ARBA00023445"/>
    </source>
</evidence>
<dbReference type="InterPro" id="IPR036291">
    <property type="entry name" value="NAD(P)-bd_dom_sf"/>
</dbReference>
<dbReference type="Gene3D" id="3.40.50.720">
    <property type="entry name" value="NAD(P)-binding Rossmann-like Domain"/>
    <property type="match status" value="1"/>
</dbReference>
<evidence type="ECO:0000313" key="4">
    <source>
        <dbReference type="EMBL" id="OCT44943.1"/>
    </source>
</evidence>
<keyword evidence="1" id="KW-0560">Oxidoreductase</keyword>
<feature type="domain" description="NAD-dependent epimerase/dehydratase" evidence="3">
    <location>
        <begin position="6"/>
        <end position="208"/>
    </location>
</feature>
<dbReference type="Pfam" id="PF01370">
    <property type="entry name" value="Epimerase"/>
    <property type="match status" value="1"/>
</dbReference>
<reference evidence="5" key="1">
    <citation type="submission" date="2015-07" db="EMBL/GenBank/DDBJ databases">
        <authorList>
            <person name="Teixeira M.M."/>
            <person name="Souza R.C."/>
            <person name="Almeida L.G."/>
            <person name="Vicente V.A."/>
            <person name="de Hoog S."/>
            <person name="Bocca A.L."/>
            <person name="de Almeida S.R."/>
            <person name="Vasconcelos A.T."/>
            <person name="Felipe M.S."/>
        </authorList>
    </citation>
    <scope>NUCLEOTIDE SEQUENCE [LARGE SCALE GENOMIC DNA]</scope>
    <source>
        <strain evidence="5">KSF</strain>
    </source>
</reference>
<keyword evidence="5" id="KW-1185">Reference proteome</keyword>
<gene>
    <name evidence="4" type="ORF">CLCR_06025</name>
</gene>
<dbReference type="eggNOG" id="KOG1502">
    <property type="taxonomic scope" value="Eukaryota"/>
</dbReference>
<dbReference type="EMBL" id="LGRB01000020">
    <property type="protein sequence ID" value="OCT44943.1"/>
    <property type="molecule type" value="Genomic_DNA"/>
</dbReference>
<dbReference type="STRING" id="86049.A0A1C1C8S4"/>
<proteinExistence type="inferred from homology"/>
<dbReference type="OrthoDB" id="2735536at2759"/>
<dbReference type="VEuPathDB" id="FungiDB:G647_07593"/>
<dbReference type="VEuPathDB" id="FungiDB:CLCR_06025"/>
<dbReference type="SUPFAM" id="SSF51735">
    <property type="entry name" value="NAD(P)-binding Rossmann-fold domains"/>
    <property type="match status" value="1"/>
</dbReference>
<sequence length="348" mass="38214">MAHPRVLLTGANGFIGSHILSLFLEKSIFVQAVVRSEAKAQKVRQDFPAFDKTQLDFSIVSDITAPGAFDQCIKDAQPLDAIIHAASPFDFSTAKTVADFIEPAVRGTTEILESAAKHAPGLKRLVITSSFAAIGNPSDLQGNGRVYSSDVWNPVTKEQAPTLNLRFGYWASKTFAEQAAWEFIKTHKPSFELVVLNPPLVYGPLRHSIDSMSDLNTSNAPVWKLMTSEKTAQVPEDTLHISVDVRDLAFAHYQAAFALGVGNRRYLVTPGSHRNQEICDILRGEFPELDQKIPLGQPGEHSLPEGFFKIDNRASQEILGVTYRPFAVTVADTARSLLEVEKKLSAKA</sequence>
<comment type="caution">
    <text evidence="4">The sequence shown here is derived from an EMBL/GenBank/DDBJ whole genome shotgun (WGS) entry which is preliminary data.</text>
</comment>